<dbReference type="PANTHER" id="PTHR12289:SF41">
    <property type="entry name" value="FAILED AXON CONNECTIONS-RELATED"/>
    <property type="match status" value="1"/>
</dbReference>
<dbReference type="AlphaFoldDB" id="Q4QC36"/>
<evidence type="ECO:0008006" key="4">
    <source>
        <dbReference type="Google" id="ProtNLM"/>
    </source>
</evidence>
<reference evidence="2 3" key="1">
    <citation type="journal article" date="2005" name="Science">
        <title>The genome of the kinetoplastid parasite, Leishmania major.</title>
        <authorList>
            <person name="Ivens A.C."/>
            <person name="Peacock C.S."/>
            <person name="Worthey E.A."/>
            <person name="Murphy L."/>
            <person name="Aggarwal G."/>
            <person name="Berriman M."/>
            <person name="Sisk E."/>
            <person name="Rajandream M.A."/>
            <person name="Adlem E."/>
            <person name="Aert R."/>
            <person name="Anupama A."/>
            <person name="Apostolou Z."/>
            <person name="Attipoe P."/>
            <person name="Bason N."/>
            <person name="Bauser C."/>
            <person name="Beck A."/>
            <person name="Beverley S.M."/>
            <person name="Bianchettin G."/>
            <person name="Borzym K."/>
            <person name="Bothe G."/>
            <person name="Bruschi C.V."/>
            <person name="Collins M."/>
            <person name="Cadag E."/>
            <person name="Ciarloni L."/>
            <person name="Clayton C."/>
            <person name="Coulson R.M."/>
            <person name="Cronin A."/>
            <person name="Cruz A.K."/>
            <person name="Davies R.M."/>
            <person name="De Gaudenzi J."/>
            <person name="Dobson D.E."/>
            <person name="Duesterhoeft A."/>
            <person name="Fazelina G."/>
            <person name="Fosker N."/>
            <person name="Frasch A.C."/>
            <person name="Fraser A."/>
            <person name="Fuchs M."/>
            <person name="Gabel C."/>
            <person name="Goble A."/>
            <person name="Goffeau A."/>
            <person name="Harris D."/>
            <person name="Hertz-Fowler C."/>
            <person name="Hilbert H."/>
            <person name="Horn D."/>
            <person name="Huang Y."/>
            <person name="Klages S."/>
            <person name="Knights A."/>
            <person name="Kube M."/>
            <person name="Larke N."/>
            <person name="Litvin L."/>
            <person name="Lord A."/>
            <person name="Louie T."/>
            <person name="Marra M."/>
            <person name="Masuy D."/>
            <person name="Matthews K."/>
            <person name="Michaeli S."/>
            <person name="Mottram J.C."/>
            <person name="Muller-Auer S."/>
            <person name="Munden H."/>
            <person name="Nelson S."/>
            <person name="Norbertczak H."/>
            <person name="Oliver K."/>
            <person name="O'neil S."/>
            <person name="Pentony M."/>
            <person name="Pohl T.M."/>
            <person name="Price C."/>
            <person name="Purnelle B."/>
            <person name="Quail M.A."/>
            <person name="Rabbinowitsch E."/>
            <person name="Reinhardt R."/>
            <person name="Rieger M."/>
            <person name="Rinta J."/>
            <person name="Robben J."/>
            <person name="Robertson L."/>
            <person name="Ruiz J.C."/>
            <person name="Rutter S."/>
            <person name="Saunders D."/>
            <person name="Schafer M."/>
            <person name="Schein J."/>
            <person name="Schwartz D.C."/>
            <person name="Seeger K."/>
            <person name="Seyler A."/>
            <person name="Sharp S."/>
            <person name="Shin H."/>
            <person name="Sivam D."/>
            <person name="Squares R."/>
            <person name="Squares S."/>
            <person name="Tosato V."/>
            <person name="Vogt C."/>
            <person name="Volckaert G."/>
            <person name="Wambutt R."/>
            <person name="Warren T."/>
            <person name="Wedler H."/>
            <person name="Woodward J."/>
            <person name="Zhou S."/>
            <person name="Zimmermann W."/>
            <person name="Smith D.F."/>
            <person name="Blackwell J.M."/>
            <person name="Stuart K.D."/>
            <person name="Barrell B."/>
            <person name="Myler P.J."/>
        </authorList>
    </citation>
    <scope>NUCLEOTIDE SEQUENCE [LARGE SCALE GENOMIC DNA]</scope>
    <source>
        <strain evidence="3">MHOM/IL/81/Friedlin</strain>
    </source>
</reference>
<gene>
    <name evidence="2" type="ORF">LMJF_21_1558</name>
</gene>
<dbReference type="VEuPathDB" id="TriTrypDB:LMJFC_210026200"/>
<dbReference type="GO" id="GO:0001401">
    <property type="term" value="C:SAM complex"/>
    <property type="evidence" value="ECO:0000318"/>
    <property type="project" value="GO_Central"/>
</dbReference>
<reference evidence="2 3" key="2">
    <citation type="journal article" date="2011" name="Genome Res.">
        <title>Chromosome and gene copy number variation allow major structural change between species and strains of Leishmania.</title>
        <authorList>
            <person name="Rogers M.B."/>
            <person name="Hilley J.D."/>
            <person name="Dickens N.J."/>
            <person name="Wilkes J."/>
            <person name="Bates P.A."/>
            <person name="Depledge D.P."/>
            <person name="Harris D."/>
            <person name="Her Y."/>
            <person name="Herzyk P."/>
            <person name="Imamura H."/>
            <person name="Otto T.D."/>
            <person name="Sanders M."/>
            <person name="Seeger K."/>
            <person name="Dujardin J.C."/>
            <person name="Berriman M."/>
            <person name="Smith D.F."/>
            <person name="Hertz-Fowler C."/>
            <person name="Mottram J.C."/>
        </authorList>
    </citation>
    <scope>NUCLEOTIDE SEQUENCE [LARGE SCALE GENOMIC DNA]</scope>
    <source>
        <strain evidence="3">MHOM/IL/81/Friedlin</strain>
    </source>
</reference>
<dbReference type="GO" id="GO:0005739">
    <property type="term" value="C:mitochondrion"/>
    <property type="evidence" value="ECO:0000266"/>
    <property type="project" value="GeneDB"/>
</dbReference>
<dbReference type="KEGG" id="lma:LMJF_21_1558"/>
<dbReference type="RefSeq" id="XP_001683112.1">
    <property type="nucleotide sequence ID" value="XM_001683060.1"/>
</dbReference>
<dbReference type="VEuPathDB" id="TriTrypDB:LmjF.21.1558"/>
<dbReference type="eggNOG" id="ENOG502S5AA">
    <property type="taxonomic scope" value="Eukaryota"/>
</dbReference>
<dbReference type="OMA" id="KVASFWE"/>
<dbReference type="GeneID" id="5651719"/>
<dbReference type="InParanoid" id="Q4QC36"/>
<dbReference type="GO" id="GO:0006626">
    <property type="term" value="P:protein targeting to mitochondrion"/>
    <property type="evidence" value="ECO:0000318"/>
    <property type="project" value="GO_Central"/>
</dbReference>
<dbReference type="PANTHER" id="PTHR12289">
    <property type="entry name" value="METAXIN RELATED"/>
    <property type="match status" value="1"/>
</dbReference>
<dbReference type="EMBL" id="FR796417">
    <property type="protein sequence ID" value="CAJ04935.1"/>
    <property type="molecule type" value="Genomic_DNA"/>
</dbReference>
<name>Q4QC36_LEIMA</name>
<feature type="region of interest" description="Disordered" evidence="1">
    <location>
        <begin position="21"/>
        <end position="50"/>
    </location>
</feature>
<dbReference type="GO" id="GO:0005741">
    <property type="term" value="C:mitochondrial outer membrane"/>
    <property type="evidence" value="ECO:0000266"/>
    <property type="project" value="GeneDB"/>
</dbReference>
<dbReference type="InterPro" id="IPR050931">
    <property type="entry name" value="Mito_Protein_Transport_Metaxin"/>
</dbReference>
<sequence length="467" mass="49516">MTHSACFDACMLFSECGPPVNRTNPVDGREVSTRSSPHISPPPSPPLSLSTLSRPSLRLAVHLRASDAFSSGSPFFFPFSTIVTTSKMSSPAAAPATVFARYPAALALPTADPNALAVETMLRFAEVRYTRADARLGDLSLTISPAASFSSAAAATSSTSAAKAKSEVCAGLMPCLKRLGGESAFDAVPSLHAATAVCVEVLTVQCLFPAFLFYTHFDPALYKAAMRRSVEPKVASFWEGIRGTYRAHILRENPFFYSGTAAAEVPRGKLSLTSLAKLKEVGEGVDKAFAVLESLRKTATTAGIEAGNVFFLGTSRPTYIDALVYAAASSFVHADLKEAAAGVKGHQRRVQDACPALLEYVEGMRRQFFEADSGTYCLKPCATAADADPHVAMADEAERQYRSGRLQTLWWTGLFASAYFLLVNADMLVALLEQAEEDDEEVAAAEAAAGAAGGTATQQSSPSSAFV</sequence>
<accession>Q4QC36</accession>
<evidence type="ECO:0000313" key="2">
    <source>
        <dbReference type="EMBL" id="CAJ04935.1"/>
    </source>
</evidence>
<evidence type="ECO:0000256" key="1">
    <source>
        <dbReference type="SAM" id="MobiDB-lite"/>
    </source>
</evidence>
<dbReference type="VEuPathDB" id="TriTrypDB:LMJSD75_210024200"/>
<feature type="compositionally biased region" description="Low complexity" evidence="1">
    <location>
        <begin position="444"/>
        <end position="459"/>
    </location>
</feature>
<dbReference type="HOGENOM" id="CLU_585894_0_0_1"/>
<protein>
    <recommendedName>
        <fullName evidence="4">Metaxin glutathione S-transferase domain-containing protein</fullName>
    </recommendedName>
</protein>
<organism evidence="2 3">
    <name type="scientific">Leishmania major</name>
    <dbReference type="NCBI Taxonomy" id="5664"/>
    <lineage>
        <taxon>Eukaryota</taxon>
        <taxon>Discoba</taxon>
        <taxon>Euglenozoa</taxon>
        <taxon>Kinetoplastea</taxon>
        <taxon>Metakinetoplastina</taxon>
        <taxon>Trypanosomatida</taxon>
        <taxon>Trypanosomatidae</taxon>
        <taxon>Leishmaniinae</taxon>
        <taxon>Leishmania</taxon>
    </lineage>
</organism>
<proteinExistence type="predicted"/>
<dbReference type="Proteomes" id="UP000000542">
    <property type="component" value="Chromosome 21"/>
</dbReference>
<evidence type="ECO:0000313" key="3">
    <source>
        <dbReference type="Proteomes" id="UP000000542"/>
    </source>
</evidence>
<feature type="region of interest" description="Disordered" evidence="1">
    <location>
        <begin position="442"/>
        <end position="467"/>
    </location>
</feature>
<dbReference type="VEuPathDB" id="TriTrypDB:LMJLV39_210024000"/>
<keyword evidence="3" id="KW-1185">Reference proteome</keyword>